<accession>A0A067E4N5</accession>
<dbReference type="EMBL" id="KK785093">
    <property type="protein sequence ID" value="KDO50043.1"/>
    <property type="molecule type" value="Genomic_DNA"/>
</dbReference>
<dbReference type="PANTHER" id="PTHR42678:SF34">
    <property type="entry name" value="OS04G0183300 PROTEIN"/>
    <property type="match status" value="1"/>
</dbReference>
<reference evidence="3 4" key="1">
    <citation type="submission" date="2014-04" db="EMBL/GenBank/DDBJ databases">
        <authorList>
            <consortium name="International Citrus Genome Consortium"/>
            <person name="Gmitter F."/>
            <person name="Chen C."/>
            <person name="Farmerie W."/>
            <person name="Harkins T."/>
            <person name="Desany B."/>
            <person name="Mohiuddin M."/>
            <person name="Kodira C."/>
            <person name="Borodovsky M."/>
            <person name="Lomsadze A."/>
            <person name="Burns P."/>
            <person name="Jenkins J."/>
            <person name="Prochnik S."/>
            <person name="Shu S."/>
            <person name="Chapman J."/>
            <person name="Pitluck S."/>
            <person name="Schmutz J."/>
            <person name="Rokhsar D."/>
        </authorList>
    </citation>
    <scope>NUCLEOTIDE SEQUENCE</scope>
</reference>
<organism evidence="3 4">
    <name type="scientific">Citrus sinensis</name>
    <name type="common">Sweet orange</name>
    <name type="synonym">Citrus aurantium var. sinensis</name>
    <dbReference type="NCBI Taxonomy" id="2711"/>
    <lineage>
        <taxon>Eukaryota</taxon>
        <taxon>Viridiplantae</taxon>
        <taxon>Streptophyta</taxon>
        <taxon>Embryophyta</taxon>
        <taxon>Tracheophyta</taxon>
        <taxon>Spermatophyta</taxon>
        <taxon>Magnoliopsida</taxon>
        <taxon>eudicotyledons</taxon>
        <taxon>Gunneridae</taxon>
        <taxon>Pentapetalae</taxon>
        <taxon>rosids</taxon>
        <taxon>malvids</taxon>
        <taxon>Sapindales</taxon>
        <taxon>Rutaceae</taxon>
        <taxon>Aurantioideae</taxon>
        <taxon>Citrus</taxon>
    </lineage>
</organism>
<feature type="domain" description="Amidase" evidence="2">
    <location>
        <begin position="61"/>
        <end position="468"/>
    </location>
</feature>
<name>A0A067E4N5_CITSI</name>
<dbReference type="Gene3D" id="3.90.1300.10">
    <property type="entry name" value="Amidase signature (AS) domain"/>
    <property type="match status" value="1"/>
</dbReference>
<keyword evidence="1" id="KW-0732">Signal</keyword>
<gene>
    <name evidence="3" type="ORF">CISIN_1g036327mg</name>
</gene>
<sequence length="525" mass="55797">MAANNSSFKFSLFSHLVLNVLILLLATSTKTANSYAFSIKEATIEGIQLAFRQNQLASRQLVQFYIGEIRRLNPVLNAVIEVNPDALYQADKADYERKVKAPGSLVGLRGIPVLLKDMIGTKDKQNTTAGSFALLGSVVARDAGVVMKLRKAGAIIMGKASLSEWADFRSLQAPNGFSARGGQGKNPYVLSADPCGSSSGPAISVAANLVAVSLGTETDGSILCPSSSNSVVGIKPTVGLTSLAGVIPVSPRQDTIGDICLSLFISDAKVSSSNGSSISVDYNDPATKAASYYIPYGGYKQFLKLYGLKGKRLGIVRNPFFNFDKGSALTQAFNYHLQTLRQQGAVLVDYLEIANIDVILNATASGEATALVAEFKLALNAYVKELVASPVRSLAEVIAFNEKFSDIEKIEEFGQDIFLAAQATNGIGNTEKAALLNLAKLSRDGFEKAMTVNKLDALVTPRSDIAPVLAIGGFPGINVPAGYDTEGVPFGINFGGLRGTEPKLIEIAYGFEQATMIRKPPSFKP</sequence>
<evidence type="ECO:0000313" key="4">
    <source>
        <dbReference type="Proteomes" id="UP000027120"/>
    </source>
</evidence>
<dbReference type="SMR" id="A0A067E4N5"/>
<dbReference type="Pfam" id="PF01425">
    <property type="entry name" value="Amidase"/>
    <property type="match status" value="1"/>
</dbReference>
<dbReference type="eggNOG" id="KOG1211">
    <property type="taxonomic scope" value="Eukaryota"/>
</dbReference>
<keyword evidence="4" id="KW-1185">Reference proteome</keyword>
<dbReference type="PANTHER" id="PTHR42678">
    <property type="entry name" value="AMIDASE"/>
    <property type="match status" value="1"/>
</dbReference>
<evidence type="ECO:0000313" key="3">
    <source>
        <dbReference type="EMBL" id="KDO50043.1"/>
    </source>
</evidence>
<dbReference type="PaxDb" id="2711-XP_006487448.1"/>
<evidence type="ECO:0000259" key="2">
    <source>
        <dbReference type="Pfam" id="PF01425"/>
    </source>
</evidence>
<feature type="signal peptide" evidence="1">
    <location>
        <begin position="1"/>
        <end position="31"/>
    </location>
</feature>
<evidence type="ECO:0000256" key="1">
    <source>
        <dbReference type="SAM" id="SignalP"/>
    </source>
</evidence>
<dbReference type="STRING" id="2711.A0A067E4N5"/>
<dbReference type="SUPFAM" id="SSF75304">
    <property type="entry name" value="Amidase signature (AS) enzymes"/>
    <property type="match status" value="1"/>
</dbReference>
<feature type="chain" id="PRO_5001636149" description="Amidase domain-containing protein" evidence="1">
    <location>
        <begin position="32"/>
        <end position="525"/>
    </location>
</feature>
<dbReference type="InterPro" id="IPR036928">
    <property type="entry name" value="AS_sf"/>
</dbReference>
<proteinExistence type="predicted"/>
<dbReference type="Proteomes" id="UP000027120">
    <property type="component" value="Unassembled WGS sequence"/>
</dbReference>
<dbReference type="AlphaFoldDB" id="A0A067E4N5"/>
<dbReference type="InterPro" id="IPR023631">
    <property type="entry name" value="Amidase_dom"/>
</dbReference>
<protein>
    <recommendedName>
        <fullName evidence="2">Amidase domain-containing protein</fullName>
    </recommendedName>
</protein>